<dbReference type="Proteomes" id="UP000013785">
    <property type="component" value="Unassembled WGS sequence"/>
</dbReference>
<gene>
    <name evidence="1" type="ORF">UC3_03418</name>
</gene>
<sequence>MSIFKNMLKKNKQVTPVVDETGEEYSAEACNYQPLPAYIEASPEEYSLVSLIAASVAAEDRPDSQFVVKKIFQRNPEAKEVSLLAASIATGMNEDSQFIVRKIAKKK</sequence>
<reference evidence="1 2" key="1">
    <citation type="submission" date="2013-02" db="EMBL/GenBank/DDBJ databases">
        <title>The Genome Sequence of Enterococcus phoeniculicola BAA-412.</title>
        <authorList>
            <consortium name="The Broad Institute Genome Sequencing Platform"/>
            <consortium name="The Broad Institute Genome Sequencing Center for Infectious Disease"/>
            <person name="Earl A.M."/>
            <person name="Gilmore M.S."/>
            <person name="Lebreton F."/>
            <person name="Walker B."/>
            <person name="Young S.K."/>
            <person name="Zeng Q."/>
            <person name="Gargeya S."/>
            <person name="Fitzgerald M."/>
            <person name="Haas B."/>
            <person name="Abouelleil A."/>
            <person name="Alvarado L."/>
            <person name="Arachchi H.M."/>
            <person name="Berlin A.M."/>
            <person name="Chapman S.B."/>
            <person name="Dewar J."/>
            <person name="Goldberg J."/>
            <person name="Griggs A."/>
            <person name="Gujja S."/>
            <person name="Hansen M."/>
            <person name="Howarth C."/>
            <person name="Imamovic A."/>
            <person name="Larimer J."/>
            <person name="McCowan C."/>
            <person name="Murphy C."/>
            <person name="Neiman D."/>
            <person name="Pearson M."/>
            <person name="Priest M."/>
            <person name="Roberts A."/>
            <person name="Saif S."/>
            <person name="Shea T."/>
            <person name="Sisk P."/>
            <person name="Sykes S."/>
            <person name="Wortman J."/>
            <person name="Nusbaum C."/>
            <person name="Birren B."/>
        </authorList>
    </citation>
    <scope>NUCLEOTIDE SEQUENCE [LARGE SCALE GENOMIC DNA]</scope>
    <source>
        <strain evidence="1 2">ATCC BAA-412</strain>
    </source>
</reference>
<dbReference type="OrthoDB" id="2222210at2"/>
<proteinExistence type="predicted"/>
<keyword evidence="2" id="KW-1185">Reference proteome</keyword>
<comment type="caution">
    <text evidence="1">The sequence shown here is derived from an EMBL/GenBank/DDBJ whole genome shotgun (WGS) entry which is preliminary data.</text>
</comment>
<protein>
    <submittedName>
        <fullName evidence="1">Uncharacterized protein</fullName>
    </submittedName>
</protein>
<dbReference type="PATRIC" id="fig|1158610.3.peg.3413"/>
<dbReference type="EMBL" id="AJAT01000020">
    <property type="protein sequence ID" value="EOL41410.1"/>
    <property type="molecule type" value="Genomic_DNA"/>
</dbReference>
<dbReference type="HOGENOM" id="CLU_151819_0_0_9"/>
<dbReference type="RefSeq" id="WP_010770048.1">
    <property type="nucleotide sequence ID" value="NZ_ASWE01000001.1"/>
</dbReference>
<dbReference type="AlphaFoldDB" id="R3WHQ1"/>
<name>R3WHQ1_9ENTE</name>
<evidence type="ECO:0000313" key="2">
    <source>
        <dbReference type="Proteomes" id="UP000013785"/>
    </source>
</evidence>
<accession>R3WHQ1</accession>
<evidence type="ECO:0000313" key="1">
    <source>
        <dbReference type="EMBL" id="EOL41410.1"/>
    </source>
</evidence>
<dbReference type="STRING" id="154621.RV11_GL000988"/>
<organism evidence="1 2">
    <name type="scientific">Enterococcus phoeniculicola ATCC BAA-412</name>
    <dbReference type="NCBI Taxonomy" id="1158610"/>
    <lineage>
        <taxon>Bacteria</taxon>
        <taxon>Bacillati</taxon>
        <taxon>Bacillota</taxon>
        <taxon>Bacilli</taxon>
        <taxon>Lactobacillales</taxon>
        <taxon>Enterococcaceae</taxon>
        <taxon>Enterococcus</taxon>
    </lineage>
</organism>